<evidence type="ECO:0000256" key="1">
    <source>
        <dbReference type="SAM" id="MobiDB-lite"/>
    </source>
</evidence>
<gene>
    <name evidence="3" type="ORF">TAE01_00070</name>
</gene>
<proteinExistence type="predicted"/>
<evidence type="ECO:0000259" key="2">
    <source>
        <dbReference type="Pfam" id="PF09347"/>
    </source>
</evidence>
<dbReference type="EMBL" id="BJYX01000001">
    <property type="protein sequence ID" value="GEO28197.1"/>
    <property type="molecule type" value="Genomic_DNA"/>
</dbReference>
<dbReference type="InterPro" id="IPR018959">
    <property type="entry name" value="DUF1989"/>
</dbReference>
<accession>A0A512CVG4</accession>
<organism evidence="3 4">
    <name type="scientific">Terrabacter aerolatus</name>
    <dbReference type="NCBI Taxonomy" id="422442"/>
    <lineage>
        <taxon>Bacteria</taxon>
        <taxon>Bacillati</taxon>
        <taxon>Actinomycetota</taxon>
        <taxon>Actinomycetes</taxon>
        <taxon>Micrococcales</taxon>
        <taxon>Intrasporangiaceae</taxon>
        <taxon>Terrabacter</taxon>
    </lineage>
</organism>
<protein>
    <recommendedName>
        <fullName evidence="2">DUF1989 domain-containing protein</fullName>
    </recommendedName>
</protein>
<reference evidence="3 4" key="1">
    <citation type="submission" date="2019-07" db="EMBL/GenBank/DDBJ databases">
        <title>Whole genome shotgun sequence of Terrabacter aerolatus NBRC 106305.</title>
        <authorList>
            <person name="Hosoyama A."/>
            <person name="Uohara A."/>
            <person name="Ohji S."/>
            <person name="Ichikawa N."/>
        </authorList>
    </citation>
    <scope>NUCLEOTIDE SEQUENCE [LARGE SCALE GENOMIC DNA]</scope>
    <source>
        <strain evidence="3 4">NBRC 106305</strain>
    </source>
</reference>
<evidence type="ECO:0000313" key="3">
    <source>
        <dbReference type="EMBL" id="GEO28197.1"/>
    </source>
</evidence>
<name>A0A512CVG4_9MICO</name>
<keyword evidence="4" id="KW-1185">Reference proteome</keyword>
<dbReference type="PANTHER" id="PTHR31527">
    <property type="entry name" value="RE64534P"/>
    <property type="match status" value="1"/>
</dbReference>
<dbReference type="OrthoDB" id="9772660at2"/>
<comment type="caution">
    <text evidence="3">The sequence shown here is derived from an EMBL/GenBank/DDBJ whole genome shotgun (WGS) entry which is preliminary data.</text>
</comment>
<dbReference type="RefSeq" id="WP_147062179.1">
    <property type="nucleotide sequence ID" value="NZ_BAAARO010000025.1"/>
</dbReference>
<dbReference type="Pfam" id="PF09347">
    <property type="entry name" value="DUF1989"/>
    <property type="match status" value="1"/>
</dbReference>
<sequence>MTISQDARPSTTDRHFGPGGPVVQPPGGYRDGMTLTRLAPQTGTAFVLRAGQRLTVVDPTGEQVSDFFAVMDDDRDEWFSSGRTIDYANSTAVTTGSVLYSNRSRPMATVVEDTCGHHDILLTPCSQQTFDLLYPEFEGAYHPSCFENLATTMSAFDVAPDRISTTLNIFMNVWAERNGELHIDPPTSRAGDRFVLRAEADLVVGLTACSAEKSNNGVCKPIDYRIDD</sequence>
<dbReference type="AlphaFoldDB" id="A0A512CVG4"/>
<feature type="compositionally biased region" description="Polar residues" evidence="1">
    <location>
        <begin position="1"/>
        <end position="10"/>
    </location>
</feature>
<dbReference type="Proteomes" id="UP000321534">
    <property type="component" value="Unassembled WGS sequence"/>
</dbReference>
<dbReference type="PANTHER" id="PTHR31527:SF0">
    <property type="entry name" value="RE64534P"/>
    <property type="match status" value="1"/>
</dbReference>
<evidence type="ECO:0000313" key="4">
    <source>
        <dbReference type="Proteomes" id="UP000321534"/>
    </source>
</evidence>
<feature type="domain" description="DUF1989" evidence="2">
    <location>
        <begin position="37"/>
        <end position="203"/>
    </location>
</feature>
<feature type="region of interest" description="Disordered" evidence="1">
    <location>
        <begin position="1"/>
        <end position="29"/>
    </location>
</feature>